<dbReference type="PANTHER" id="PTHR43798:SF33">
    <property type="entry name" value="HYDROLASE, PUTATIVE (AFU_ORTHOLOGUE AFUA_2G14860)-RELATED"/>
    <property type="match status" value="1"/>
</dbReference>
<dbReference type="AlphaFoldDB" id="A0A0F9A885"/>
<dbReference type="GO" id="GO:0016020">
    <property type="term" value="C:membrane"/>
    <property type="evidence" value="ECO:0007669"/>
    <property type="project" value="TreeGrafter"/>
</dbReference>
<evidence type="ECO:0000313" key="2">
    <source>
        <dbReference type="EMBL" id="KKK74784.1"/>
    </source>
</evidence>
<name>A0A0F9A885_9ZZZZ</name>
<organism evidence="2">
    <name type="scientific">marine sediment metagenome</name>
    <dbReference type="NCBI Taxonomy" id="412755"/>
    <lineage>
        <taxon>unclassified sequences</taxon>
        <taxon>metagenomes</taxon>
        <taxon>ecological metagenomes</taxon>
    </lineage>
</organism>
<dbReference type="InterPro" id="IPR029058">
    <property type="entry name" value="AB_hydrolase_fold"/>
</dbReference>
<feature type="domain" description="AB hydrolase-1" evidence="1">
    <location>
        <begin position="20"/>
        <end position="253"/>
    </location>
</feature>
<reference evidence="2" key="1">
    <citation type="journal article" date="2015" name="Nature">
        <title>Complex archaea that bridge the gap between prokaryotes and eukaryotes.</title>
        <authorList>
            <person name="Spang A."/>
            <person name="Saw J.H."/>
            <person name="Jorgensen S.L."/>
            <person name="Zaremba-Niedzwiedzka K."/>
            <person name="Martijn J."/>
            <person name="Lind A.E."/>
            <person name="van Eijk R."/>
            <person name="Schleper C."/>
            <person name="Guy L."/>
            <person name="Ettema T.J."/>
        </authorList>
    </citation>
    <scope>NUCLEOTIDE SEQUENCE</scope>
</reference>
<sequence length="262" mass="28327">MRPDIFTRRYGHGPRHALGIHCTLAHSGAWRGVGEALEDEISLLCFDLPSHGKSGDWDGKGNLHDVATDMARSLLTEPMDVIGHSFGATIGLRLAIENPELVRSLTMIEPVYFAAALVDDPARVAAADRNSAAFNAAFDSGDRMEAARIFNTGWGDGNGWEQTPEKLRQYMADRIHYVPASQPFLRDDSAGLLAPGMFERASMPVLLMDGATSGDMTDAISTSLAKRLPNVTRCEIAGAGHMAPLTHPEAVAAQIWTFLARS</sequence>
<dbReference type="Gene3D" id="3.40.50.1820">
    <property type="entry name" value="alpha/beta hydrolase"/>
    <property type="match status" value="1"/>
</dbReference>
<accession>A0A0F9A885</accession>
<evidence type="ECO:0000259" key="1">
    <source>
        <dbReference type="Pfam" id="PF12697"/>
    </source>
</evidence>
<proteinExistence type="predicted"/>
<dbReference type="PANTHER" id="PTHR43798">
    <property type="entry name" value="MONOACYLGLYCEROL LIPASE"/>
    <property type="match status" value="1"/>
</dbReference>
<dbReference type="Pfam" id="PF12697">
    <property type="entry name" value="Abhydrolase_6"/>
    <property type="match status" value="1"/>
</dbReference>
<comment type="caution">
    <text evidence="2">The sequence shown here is derived from an EMBL/GenBank/DDBJ whole genome shotgun (WGS) entry which is preliminary data.</text>
</comment>
<dbReference type="InterPro" id="IPR000073">
    <property type="entry name" value="AB_hydrolase_1"/>
</dbReference>
<dbReference type="InterPro" id="IPR050266">
    <property type="entry name" value="AB_hydrolase_sf"/>
</dbReference>
<gene>
    <name evidence="2" type="ORF">LCGC14_2880290</name>
</gene>
<protein>
    <recommendedName>
        <fullName evidence="1">AB hydrolase-1 domain-containing protein</fullName>
    </recommendedName>
</protein>
<dbReference type="SUPFAM" id="SSF53474">
    <property type="entry name" value="alpha/beta-Hydrolases"/>
    <property type="match status" value="1"/>
</dbReference>
<dbReference type="EMBL" id="LAZR01056155">
    <property type="protein sequence ID" value="KKK74784.1"/>
    <property type="molecule type" value="Genomic_DNA"/>
</dbReference>